<dbReference type="EMBL" id="JAUHHV010000002">
    <property type="protein sequence ID" value="KAK1433865.1"/>
    <property type="molecule type" value="Genomic_DNA"/>
</dbReference>
<organism evidence="1 2">
    <name type="scientific">Tagetes erecta</name>
    <name type="common">African marigold</name>
    <dbReference type="NCBI Taxonomy" id="13708"/>
    <lineage>
        <taxon>Eukaryota</taxon>
        <taxon>Viridiplantae</taxon>
        <taxon>Streptophyta</taxon>
        <taxon>Embryophyta</taxon>
        <taxon>Tracheophyta</taxon>
        <taxon>Spermatophyta</taxon>
        <taxon>Magnoliopsida</taxon>
        <taxon>eudicotyledons</taxon>
        <taxon>Gunneridae</taxon>
        <taxon>Pentapetalae</taxon>
        <taxon>asterids</taxon>
        <taxon>campanulids</taxon>
        <taxon>Asterales</taxon>
        <taxon>Asteraceae</taxon>
        <taxon>Asteroideae</taxon>
        <taxon>Heliantheae alliance</taxon>
        <taxon>Tageteae</taxon>
        <taxon>Tagetes</taxon>
    </lineage>
</organism>
<name>A0AAD8L1Y0_TARER</name>
<sequence length="90" mass="10417">MLYILTRHKPNMKLAKECNVGLELCPLRMQILESTNHLFHKLLLREYALKLPSNQNYPKNNLIIEEISKSFTFVCLLISLGAQFNLAEIS</sequence>
<comment type="caution">
    <text evidence="1">The sequence shown here is derived from an EMBL/GenBank/DDBJ whole genome shotgun (WGS) entry which is preliminary data.</text>
</comment>
<accession>A0AAD8L1Y0</accession>
<gene>
    <name evidence="1" type="ORF">QVD17_10783</name>
</gene>
<keyword evidence="2" id="KW-1185">Reference proteome</keyword>
<evidence type="ECO:0000313" key="2">
    <source>
        <dbReference type="Proteomes" id="UP001229421"/>
    </source>
</evidence>
<dbReference type="AlphaFoldDB" id="A0AAD8L1Y0"/>
<reference evidence="1" key="1">
    <citation type="journal article" date="2023" name="bioRxiv">
        <title>Improved chromosome-level genome assembly for marigold (Tagetes erecta).</title>
        <authorList>
            <person name="Jiang F."/>
            <person name="Yuan L."/>
            <person name="Wang S."/>
            <person name="Wang H."/>
            <person name="Xu D."/>
            <person name="Wang A."/>
            <person name="Fan W."/>
        </authorList>
    </citation>
    <scope>NUCLEOTIDE SEQUENCE</scope>
    <source>
        <strain evidence="1">WSJ</strain>
        <tissue evidence="1">Leaf</tissue>
    </source>
</reference>
<dbReference type="Proteomes" id="UP001229421">
    <property type="component" value="Unassembled WGS sequence"/>
</dbReference>
<protein>
    <submittedName>
        <fullName evidence="1">Uncharacterized protein</fullName>
    </submittedName>
</protein>
<proteinExistence type="predicted"/>
<evidence type="ECO:0000313" key="1">
    <source>
        <dbReference type="EMBL" id="KAK1433865.1"/>
    </source>
</evidence>